<name>J9DHI7_EDHAE</name>
<comment type="caution">
    <text evidence="1">The sequence shown here is derived from an EMBL/GenBank/DDBJ whole genome shotgun (WGS) entry which is preliminary data.</text>
</comment>
<protein>
    <submittedName>
        <fullName evidence="1">Uncharacterized protein</fullName>
    </submittedName>
</protein>
<gene>
    <name evidence="1" type="ORF">EDEG_03500</name>
</gene>
<dbReference type="InParanoid" id="J9DHI7"/>
<dbReference type="EMBL" id="AFBI03000093">
    <property type="protein sequence ID" value="EJW02050.1"/>
    <property type="molecule type" value="Genomic_DNA"/>
</dbReference>
<accession>J9DHI7</accession>
<dbReference type="HOGENOM" id="CLU_573661_0_0_1"/>
<reference evidence="2" key="2">
    <citation type="submission" date="2015-07" db="EMBL/GenBank/DDBJ databases">
        <title>Contrasting host-pathogen interactions and genome evolution in two generalist and specialist microsporidian pathogens of mosquitoes.</title>
        <authorList>
            <consortium name="The Broad Institute Genomics Platform"/>
            <consortium name="The Broad Institute Genome Sequencing Center for Infectious Disease"/>
            <person name="Cuomo C.A."/>
            <person name="Sanscrainte N.D."/>
            <person name="Goldberg J.M."/>
            <person name="Heiman D."/>
            <person name="Young S."/>
            <person name="Zeng Q."/>
            <person name="Becnel J.J."/>
            <person name="Birren B.W."/>
        </authorList>
    </citation>
    <scope>NUCLEOTIDE SEQUENCE [LARGE SCALE GENOMIC DNA]</scope>
    <source>
        <strain evidence="2">USNM 41457</strain>
    </source>
</reference>
<evidence type="ECO:0000313" key="1">
    <source>
        <dbReference type="EMBL" id="EJW02050.1"/>
    </source>
</evidence>
<dbReference type="VEuPathDB" id="MicrosporidiaDB:EDEG_03500"/>
<organism evidence="1 2">
    <name type="scientific">Edhazardia aedis (strain USNM 41457)</name>
    <name type="common">Microsporidian parasite</name>
    <dbReference type="NCBI Taxonomy" id="1003232"/>
    <lineage>
        <taxon>Eukaryota</taxon>
        <taxon>Fungi</taxon>
        <taxon>Fungi incertae sedis</taxon>
        <taxon>Microsporidia</taxon>
        <taxon>Edhazardia</taxon>
    </lineage>
</organism>
<keyword evidence="2" id="KW-1185">Reference proteome</keyword>
<sequence>MFKQIVSKIFSNVRLLKCINDKIFFCTKSEVYVFVNSFVRVFVDSRGNVCDDFCIADFGFHEGILYVIVGDCVYTSVLFSKNSSNSNDIIFNEENNDLSYNFRNDTKHNMREKIIDNTKIDNSDSDIEDFDSNSNTVDNICDKKGLSKCSIFYKINKIPHTTMLNSNNENIKCILDNQNISNTNLFEHNEYFDLQNNSNIKNINFYNLSDSKEYTTNCSDFLDRSSKYHPDEKNDSCRTTNCQKINFLSNLEDGFKDITPKKRKEVSNLINANKNIKNVNFDTNETLKNSKNRKINIDNSDYSEKPRPLINLKIIMNEDIIKKSDKKYIYNIKKIKKSQNSCKLEQYYKNSIPLKLNINSQYLTKTILAEFLSYNKFSKITNIQSALILENDITYLVIKNNEYKLIDKAKYQGKQKLISENYMLLYRQNELNVYNTHQKNICFSIKIDVDHLFTTDNNIFYLKSGTKIYEFNIEDV</sequence>
<dbReference type="OMA" id="CINDKIF"/>
<reference evidence="1 2" key="1">
    <citation type="submission" date="2011-08" db="EMBL/GenBank/DDBJ databases">
        <authorList>
            <person name="Liu Z.J."/>
            <person name="Shi F.L."/>
            <person name="Lu J.Q."/>
            <person name="Li M."/>
            <person name="Wang Z.L."/>
        </authorList>
    </citation>
    <scope>NUCLEOTIDE SEQUENCE [LARGE SCALE GENOMIC DNA]</scope>
    <source>
        <strain evidence="1 2">USNM 41457</strain>
    </source>
</reference>
<proteinExistence type="predicted"/>
<dbReference type="Proteomes" id="UP000003163">
    <property type="component" value="Unassembled WGS sequence"/>
</dbReference>
<evidence type="ECO:0000313" key="2">
    <source>
        <dbReference type="Proteomes" id="UP000003163"/>
    </source>
</evidence>
<dbReference type="AlphaFoldDB" id="J9DHI7"/>